<dbReference type="Gene3D" id="3.50.50.60">
    <property type="entry name" value="FAD/NAD(P)-binding domain"/>
    <property type="match status" value="3"/>
</dbReference>
<comment type="similarity">
    <text evidence="2">Belongs to the HdrA family.</text>
</comment>
<evidence type="ECO:0000256" key="3">
    <source>
        <dbReference type="ARBA" id="ARBA00022485"/>
    </source>
</evidence>
<dbReference type="GO" id="GO:0051539">
    <property type="term" value="F:4 iron, 4 sulfur cluster binding"/>
    <property type="evidence" value="ECO:0007669"/>
    <property type="project" value="UniProtKB-KW"/>
</dbReference>
<evidence type="ECO:0000256" key="2">
    <source>
        <dbReference type="ARBA" id="ARBA00006561"/>
    </source>
</evidence>
<dbReference type="PROSITE" id="PS00198">
    <property type="entry name" value="4FE4S_FER_1"/>
    <property type="match status" value="3"/>
</dbReference>
<dbReference type="InterPro" id="IPR028261">
    <property type="entry name" value="DPD_II"/>
</dbReference>
<keyword evidence="3" id="KW-0004">4Fe-4S</keyword>
<dbReference type="InterPro" id="IPR039650">
    <property type="entry name" value="HdrA-like"/>
</dbReference>
<reference evidence="11" key="1">
    <citation type="submission" date="2017-01" db="EMBL/GenBank/DDBJ databases">
        <title>Novel pathways for hydrocarbon cycling and metabolic interdependencies in hydrothermal sediment communities.</title>
        <authorList>
            <person name="Dombrowski N."/>
            <person name="Seitz K."/>
            <person name="Teske A."/>
            <person name="Baker B."/>
        </authorList>
    </citation>
    <scope>NUCLEOTIDE SEQUENCE [LARGE SCALE GENOMIC DNA]</scope>
</reference>
<dbReference type="PRINTS" id="PR00419">
    <property type="entry name" value="ADXRDTASE"/>
</dbReference>
<evidence type="ECO:0000256" key="1">
    <source>
        <dbReference type="ARBA" id="ARBA00001974"/>
    </source>
</evidence>
<dbReference type="Gene3D" id="3.30.70.20">
    <property type="match status" value="2"/>
</dbReference>
<dbReference type="Gene3D" id="3.40.50.720">
    <property type="entry name" value="NAD(P)-binding Rossmann-like Domain"/>
    <property type="match status" value="1"/>
</dbReference>
<dbReference type="PANTHER" id="PTHR43498:SF1">
    <property type="entry name" value="COB--COM HETERODISULFIDE REDUCTASE IRON-SULFUR SUBUNIT A"/>
    <property type="match status" value="1"/>
</dbReference>
<comment type="caution">
    <text evidence="10">The sequence shown here is derived from an EMBL/GenBank/DDBJ whole genome shotgun (WGS) entry which is preliminary data.</text>
</comment>
<comment type="cofactor">
    <cofactor evidence="1">
        <name>FAD</name>
        <dbReference type="ChEBI" id="CHEBI:57692"/>
    </cofactor>
</comment>
<keyword evidence="7" id="KW-0408">Iron</keyword>
<protein>
    <submittedName>
        <fullName evidence="10">4Fe-4S ferredoxin</fullName>
    </submittedName>
</protein>
<dbReference type="InterPro" id="IPR009051">
    <property type="entry name" value="Helical_ferredxn"/>
</dbReference>
<evidence type="ECO:0000313" key="11">
    <source>
        <dbReference type="Proteomes" id="UP000191663"/>
    </source>
</evidence>
<dbReference type="Gene3D" id="1.10.1060.10">
    <property type="entry name" value="Alpha-helical ferredoxin"/>
    <property type="match status" value="1"/>
</dbReference>
<dbReference type="SUPFAM" id="SSF46548">
    <property type="entry name" value="alpha-helical ferredoxin"/>
    <property type="match status" value="2"/>
</dbReference>
<evidence type="ECO:0000259" key="9">
    <source>
        <dbReference type="PROSITE" id="PS51379"/>
    </source>
</evidence>
<dbReference type="InterPro" id="IPR023753">
    <property type="entry name" value="FAD/NAD-binding_dom"/>
</dbReference>
<evidence type="ECO:0000256" key="8">
    <source>
        <dbReference type="ARBA" id="ARBA00023014"/>
    </source>
</evidence>
<feature type="domain" description="4Fe-4S ferredoxin-type" evidence="9">
    <location>
        <begin position="1402"/>
        <end position="1431"/>
    </location>
</feature>
<dbReference type="InterPro" id="IPR036188">
    <property type="entry name" value="FAD/NAD-bd_sf"/>
</dbReference>
<dbReference type="InterPro" id="IPR017900">
    <property type="entry name" value="4Fe4S_Fe_S_CS"/>
</dbReference>
<gene>
    <name evidence="10" type="ORF">BXT86_05350</name>
</gene>
<feature type="domain" description="4Fe-4S ferredoxin-type" evidence="9">
    <location>
        <begin position="1435"/>
        <end position="1464"/>
    </location>
</feature>
<keyword evidence="4" id="KW-0479">Metal-binding</keyword>
<dbReference type="PANTHER" id="PTHR43498">
    <property type="entry name" value="FERREDOXIN:COB-COM HETERODISULFIDE REDUCTASE SUBUNIT A"/>
    <property type="match status" value="1"/>
</dbReference>
<sequence>MNSGDSKSGAVLVVGAGIAGIQSSLDLANSGFKVYLVDRSPAIGGIMAQLDKTFPTNDCAMCIMSPKLVECGRHLNIEFIPGAQVKKVEGGPGNFQVKIYKRPRFIDLDKCTGCGECAKVCPVSVPSEFDEAIIDRRAVYRLYAQAYPNAYAIDKKARPPCQSSCPAGVHAQGYIALIREKKFKEAYELIRKNNPFPAICGRICHHPCEQNCRRGEYDDPIAIASLKRFVADYIHKNNIKITQEKNSTEKREEKVAVIGAGPAGLTCANDLVQLGYRVTIFEAQDKPGGMMRMGIPAYRLPRNQIDWEIELLLKNGIELRTNSPIKSAADIKKLKDNGFKAIFIGVGAQKARPLKIKGADLSGVILGLDFLKAVNLGQKVSIGKKVVIIGGGNVAVDVARCALRLGAEKVDLFCLESKSEMPAHIWEIEEAIEEGIRMHPSWGPIQILGDGGEVKAIEFKRCTSVFDEEGRFNPSFDETDTTSCECDNVIIAIGQASDFSFLEGTGIDITPFGTIKVDPITMATSVPGIFAGGDAVKGPASVIDAIAQAHEAAVSIHRYLNNEDMKAGRERVEELPEKEYPRFVPLQRRIKMPMLAVEERIKTFDEFELGFSEEMAVAEAERCLECGQCSECLECVRACEADAVLHNMIGEERELNVGAIILAMGADKFDPSSKYEFGYNKFRNVLTSIQFERILSASGPYQGHIQRPSDGKVPKKVAWVQCVGSRDDDAGNKYCSSVCCMYAIKEAVIAKEHIKEIEPTIFYMDIRAFGKDFDKYYERAKNEYGVRFIRARVGRIKQIEDSGNLIVYYKENGSLKKEEFDLVVLSVGFKGSEEAEEVADRLGIKLNQHKFFKTHPLSSIETTRGGIFVCGVAEAPKDIPETVTQASAAACGVQEILFDVRGTQIKEKTYPAQRDVTGEPPRIGVFICHCGINIGSVVDVPSVVEYAKKLPDVVHAEDNLFTCSQDTQEKIKQAINEFKLNRVIVASCSPRTHEPLFQETLREAGLNPHLFEMANIRDQCSWVHMNEPEKATEKAKRLVQMAVAKARLLESLSTVMLPITQKGLVIGAGLAGMVSAISIAQQGFDVVLVERESELGGNLRNLFYTIDGQDVQSYLKDLIEQIENNPRIKVYKNATVKNVDGYIGNFKTTIEIKDGSEVEVEHGVIILATGAKESKPGEYLYGENQNVVTQLELERMITEAEKHKFERMKNIVMIQCVGSRNDEHPYCSRVCCQDAIKNAIRLKEIAPKLNVYVLYRDIRAYGYLEEYYQRARELGVIFIRYDTDQKPVVDKQENKLRVRVIEPIIKKKFVITADLVVLAPAIVPQDDALEISKMLKVPLNEDNFFLEAHVKLRPVDFATDGVFFAGLAHAPKNIRETIAQAKAAAARALTILSKKEYESSATIATVDESVCAGCGLCVSTCSYGALELVQKYGRMVSAVNRALCKGCGNCSAVCPSGAISHLGYRTVQTSAMVSAALEFIE</sequence>
<dbReference type="SUPFAM" id="SSF51905">
    <property type="entry name" value="FAD/NAD(P)-binding domain"/>
    <property type="match status" value="2"/>
</dbReference>
<keyword evidence="6" id="KW-0560">Oxidoreductase</keyword>
<dbReference type="GO" id="GO:0046872">
    <property type="term" value="F:metal ion binding"/>
    <property type="evidence" value="ECO:0007669"/>
    <property type="project" value="UniProtKB-KW"/>
</dbReference>
<dbReference type="Pfam" id="PF14691">
    <property type="entry name" value="Fer4_20"/>
    <property type="match status" value="1"/>
</dbReference>
<proteinExistence type="inferred from homology"/>
<dbReference type="NCBIfam" id="NF009410">
    <property type="entry name" value="PRK12771.1"/>
    <property type="match status" value="1"/>
</dbReference>
<feature type="domain" description="4Fe-4S ferredoxin-type" evidence="9">
    <location>
        <begin position="101"/>
        <end position="131"/>
    </location>
</feature>
<organism evidence="10 11">
    <name type="scientific">candidate division WOR-3 bacterium 4484_100</name>
    <dbReference type="NCBI Taxonomy" id="1936077"/>
    <lineage>
        <taxon>Bacteria</taxon>
        <taxon>Bacteria division WOR-3</taxon>
    </lineage>
</organism>
<keyword evidence="8" id="KW-0411">Iron-sulfur</keyword>
<keyword evidence="5" id="KW-0285">Flavoprotein</keyword>
<dbReference type="InterPro" id="IPR017896">
    <property type="entry name" value="4Fe4S_Fe-S-bd"/>
</dbReference>
<dbReference type="Pfam" id="PF00037">
    <property type="entry name" value="Fer4"/>
    <property type="match status" value="1"/>
</dbReference>
<evidence type="ECO:0000256" key="5">
    <source>
        <dbReference type="ARBA" id="ARBA00022827"/>
    </source>
</evidence>
<dbReference type="Proteomes" id="UP000191663">
    <property type="component" value="Unassembled WGS sequence"/>
</dbReference>
<keyword evidence="5" id="KW-0274">FAD</keyword>
<dbReference type="Pfam" id="PF14697">
    <property type="entry name" value="Fer4_21"/>
    <property type="match status" value="1"/>
</dbReference>
<dbReference type="SUPFAM" id="SSF51971">
    <property type="entry name" value="Nucleotide-binding domain"/>
    <property type="match status" value="2"/>
</dbReference>
<name>A0A1V4QE78_UNCW3</name>
<dbReference type="GO" id="GO:0016491">
    <property type="term" value="F:oxidoreductase activity"/>
    <property type="evidence" value="ECO:0007669"/>
    <property type="project" value="UniProtKB-KW"/>
</dbReference>
<evidence type="ECO:0000313" key="10">
    <source>
        <dbReference type="EMBL" id="OPX17653.1"/>
    </source>
</evidence>
<dbReference type="EMBL" id="MUKB01000094">
    <property type="protein sequence ID" value="OPX17653.1"/>
    <property type="molecule type" value="Genomic_DNA"/>
</dbReference>
<dbReference type="SUPFAM" id="SSF54862">
    <property type="entry name" value="4Fe-4S ferredoxins"/>
    <property type="match status" value="1"/>
</dbReference>
<accession>A0A1V4QE78</accession>
<dbReference type="Pfam" id="PF07992">
    <property type="entry name" value="Pyr_redox_2"/>
    <property type="match status" value="3"/>
</dbReference>
<evidence type="ECO:0000256" key="6">
    <source>
        <dbReference type="ARBA" id="ARBA00023002"/>
    </source>
</evidence>
<evidence type="ECO:0000256" key="7">
    <source>
        <dbReference type="ARBA" id="ARBA00023004"/>
    </source>
</evidence>
<dbReference type="PROSITE" id="PS51379">
    <property type="entry name" value="4FE4S_FER_2"/>
    <property type="match status" value="3"/>
</dbReference>
<evidence type="ECO:0000256" key="4">
    <source>
        <dbReference type="ARBA" id="ARBA00022723"/>
    </source>
</evidence>